<keyword evidence="4" id="KW-1185">Reference proteome</keyword>
<comment type="caution">
    <text evidence="3">The sequence shown here is derived from an EMBL/GenBank/DDBJ whole genome shotgun (WGS) entry which is preliminary data.</text>
</comment>
<evidence type="ECO:0000313" key="3">
    <source>
        <dbReference type="EMBL" id="KAK7034464.1"/>
    </source>
</evidence>
<dbReference type="EMBL" id="JAWWNJ010000098">
    <property type="protein sequence ID" value="KAK6996263.1"/>
    <property type="molecule type" value="Genomic_DNA"/>
</dbReference>
<organism evidence="3 4">
    <name type="scientific">Favolaschia claudopus</name>
    <dbReference type="NCBI Taxonomy" id="2862362"/>
    <lineage>
        <taxon>Eukaryota</taxon>
        <taxon>Fungi</taxon>
        <taxon>Dikarya</taxon>
        <taxon>Basidiomycota</taxon>
        <taxon>Agaricomycotina</taxon>
        <taxon>Agaricomycetes</taxon>
        <taxon>Agaricomycetidae</taxon>
        <taxon>Agaricales</taxon>
        <taxon>Marasmiineae</taxon>
        <taxon>Mycenaceae</taxon>
        <taxon>Favolaschia</taxon>
    </lineage>
</organism>
<evidence type="ECO:0000313" key="2">
    <source>
        <dbReference type="EMBL" id="KAK6996263.1"/>
    </source>
</evidence>
<dbReference type="AlphaFoldDB" id="A0AAW0C7M7"/>
<evidence type="ECO:0000313" key="4">
    <source>
        <dbReference type="Proteomes" id="UP001362999"/>
    </source>
</evidence>
<sequence>MPSRTLRLLEGARNECGGVTCRLLDPTRHSSLKLASAIHAATAAGLMFALQPPARSIEEQQHHRRPPPSFTQPARATLHSFTLPPPGVRSTSERRMICAPTARMMRALPRAHPQQMQLSRYLRLPTLPPALPCRKSSSNIMVNSAGVPTLV</sequence>
<reference evidence="3 4" key="1">
    <citation type="journal article" date="2024" name="J Genomics">
        <title>Draft genome sequencing and assembly of Favolaschia claudopus CIRM-BRFM 2984 isolated from oak limbs.</title>
        <authorList>
            <person name="Navarro D."/>
            <person name="Drula E."/>
            <person name="Chaduli D."/>
            <person name="Cazenave R."/>
            <person name="Ahrendt S."/>
            <person name="Wang J."/>
            <person name="Lipzen A."/>
            <person name="Daum C."/>
            <person name="Barry K."/>
            <person name="Grigoriev I.V."/>
            <person name="Favel A."/>
            <person name="Rosso M.N."/>
            <person name="Martin F."/>
        </authorList>
    </citation>
    <scope>NUCLEOTIDE SEQUENCE [LARGE SCALE GENOMIC DNA]</scope>
    <source>
        <strain evidence="3 4">CIRM-BRFM 2984</strain>
    </source>
</reference>
<accession>A0AAW0C7M7</accession>
<gene>
    <name evidence="3" type="ORF">R3P38DRAFT_3185360</name>
    <name evidence="2" type="ORF">R3P38DRAFT_3222406</name>
    <name evidence="1" type="ORF">R3P38DRAFT_3227083</name>
</gene>
<name>A0AAW0C7M7_9AGAR</name>
<protein>
    <submittedName>
        <fullName evidence="3">Uncharacterized protein</fullName>
    </submittedName>
</protein>
<dbReference type="EMBL" id="JAWWNJ010000114">
    <property type="protein sequence ID" value="KAK6992059.1"/>
    <property type="molecule type" value="Genomic_DNA"/>
</dbReference>
<dbReference type="Proteomes" id="UP001362999">
    <property type="component" value="Unassembled WGS sequence"/>
</dbReference>
<proteinExistence type="predicted"/>
<evidence type="ECO:0000313" key="1">
    <source>
        <dbReference type="EMBL" id="KAK6992059.1"/>
    </source>
</evidence>
<dbReference type="EMBL" id="JAWWNJ010000021">
    <property type="protein sequence ID" value="KAK7034464.1"/>
    <property type="molecule type" value="Genomic_DNA"/>
</dbReference>